<evidence type="ECO:0000256" key="1">
    <source>
        <dbReference type="SAM" id="MobiDB-lite"/>
    </source>
</evidence>
<proteinExistence type="predicted"/>
<dbReference type="AlphaFoldDB" id="A0A4U5MC72"/>
<evidence type="ECO:0000313" key="3">
    <source>
        <dbReference type="Proteomes" id="UP000298663"/>
    </source>
</evidence>
<reference evidence="2 3" key="2">
    <citation type="journal article" date="2019" name="G3 (Bethesda)">
        <title>Hybrid Assembly of the Genome of the Entomopathogenic Nematode Steinernema carpocapsae Identifies the X-Chromosome.</title>
        <authorList>
            <person name="Serra L."/>
            <person name="Macchietto M."/>
            <person name="Macias-Munoz A."/>
            <person name="McGill C.J."/>
            <person name="Rodriguez I.M."/>
            <person name="Rodriguez B."/>
            <person name="Murad R."/>
            <person name="Mortazavi A."/>
        </authorList>
    </citation>
    <scope>NUCLEOTIDE SEQUENCE [LARGE SCALE GENOMIC DNA]</scope>
    <source>
        <strain evidence="2 3">ALL</strain>
    </source>
</reference>
<keyword evidence="3" id="KW-1185">Reference proteome</keyword>
<name>A0A4U5MC72_STECR</name>
<evidence type="ECO:0000313" key="2">
    <source>
        <dbReference type="EMBL" id="TKR66718.1"/>
    </source>
</evidence>
<reference evidence="2 3" key="1">
    <citation type="journal article" date="2015" name="Genome Biol.">
        <title>Comparative genomics of Steinernema reveals deeply conserved gene regulatory networks.</title>
        <authorList>
            <person name="Dillman A.R."/>
            <person name="Macchietto M."/>
            <person name="Porter C.F."/>
            <person name="Rogers A."/>
            <person name="Williams B."/>
            <person name="Antoshechkin I."/>
            <person name="Lee M.M."/>
            <person name="Goodwin Z."/>
            <person name="Lu X."/>
            <person name="Lewis E.E."/>
            <person name="Goodrich-Blair H."/>
            <person name="Stock S.P."/>
            <person name="Adams B.J."/>
            <person name="Sternberg P.W."/>
            <person name="Mortazavi A."/>
        </authorList>
    </citation>
    <scope>NUCLEOTIDE SEQUENCE [LARGE SCALE GENOMIC DNA]</scope>
    <source>
        <strain evidence="2 3">ALL</strain>
    </source>
</reference>
<comment type="caution">
    <text evidence="2">The sequence shown here is derived from an EMBL/GenBank/DDBJ whole genome shotgun (WGS) entry which is preliminary data.</text>
</comment>
<sequence length="164" mass="18119">MSSLASSTTSRIALTTTTAKSTTTTAPPKTTCPDGSPLVSSITDLSFDEQKSDINVYSDDRSFSNYKVIGYADKYESKAHIFNFKTYIAHHKSQYKHTYNNHDYNSKRTFGPGFIRTTLKHSTKHTSASGAEMTTSSPHTATKSSIRIELCSFATLFIILKALI</sequence>
<dbReference type="EMBL" id="AZBU02000008">
    <property type="protein sequence ID" value="TKR66718.1"/>
    <property type="molecule type" value="Genomic_DNA"/>
</dbReference>
<feature type="region of interest" description="Disordered" evidence="1">
    <location>
        <begin position="1"/>
        <end position="35"/>
    </location>
</feature>
<protein>
    <submittedName>
        <fullName evidence="2">Uncharacterized protein</fullName>
    </submittedName>
</protein>
<gene>
    <name evidence="2" type="ORF">L596_022967</name>
</gene>
<feature type="compositionally biased region" description="Low complexity" evidence="1">
    <location>
        <begin position="1"/>
        <end position="31"/>
    </location>
</feature>
<accession>A0A4U5MC72</accession>
<organism evidence="2 3">
    <name type="scientific">Steinernema carpocapsae</name>
    <name type="common">Entomopathogenic nematode</name>
    <dbReference type="NCBI Taxonomy" id="34508"/>
    <lineage>
        <taxon>Eukaryota</taxon>
        <taxon>Metazoa</taxon>
        <taxon>Ecdysozoa</taxon>
        <taxon>Nematoda</taxon>
        <taxon>Chromadorea</taxon>
        <taxon>Rhabditida</taxon>
        <taxon>Tylenchina</taxon>
        <taxon>Panagrolaimomorpha</taxon>
        <taxon>Strongyloidoidea</taxon>
        <taxon>Steinernematidae</taxon>
        <taxon>Steinernema</taxon>
    </lineage>
</organism>
<dbReference type="Proteomes" id="UP000298663">
    <property type="component" value="Unassembled WGS sequence"/>
</dbReference>